<comment type="pathway">
    <text evidence="4">Carbohydrate degradation; glycolysis; D-glyceraldehyde 3-phosphate and glycerone phosphate from D-glucose: step 2/4.</text>
</comment>
<dbReference type="OMA" id="CPAYAYG"/>
<evidence type="ECO:0000256" key="2">
    <source>
        <dbReference type="ARBA" id="ARBA00023152"/>
    </source>
</evidence>
<gene>
    <name evidence="5" type="ORF">TVAG_061930</name>
</gene>
<keyword evidence="1 4" id="KW-0312">Gluconeogenesis</keyword>
<dbReference type="SMR" id="A2E7V8"/>
<comment type="similarity">
    <text evidence="4">Belongs to the GPI family.</text>
</comment>
<dbReference type="FunFam" id="3.40.50.10490:FF:000021">
    <property type="entry name" value="Glucose-6-phosphate isomerase"/>
    <property type="match status" value="1"/>
</dbReference>
<dbReference type="CDD" id="cd05016">
    <property type="entry name" value="SIS_PGI_2"/>
    <property type="match status" value="1"/>
</dbReference>
<evidence type="ECO:0000256" key="3">
    <source>
        <dbReference type="ARBA" id="ARBA00023235"/>
    </source>
</evidence>
<dbReference type="GO" id="GO:0097367">
    <property type="term" value="F:carbohydrate derivative binding"/>
    <property type="evidence" value="ECO:0007669"/>
    <property type="project" value="InterPro"/>
</dbReference>
<protein>
    <recommendedName>
        <fullName evidence="4">Glucose-6-phosphate isomerase</fullName>
        <ecNumber evidence="4">5.3.1.9</ecNumber>
    </recommendedName>
</protein>
<dbReference type="STRING" id="5722.A2E7V8"/>
<reference evidence="5" key="1">
    <citation type="submission" date="2006-10" db="EMBL/GenBank/DDBJ databases">
        <authorList>
            <person name="Amadeo P."/>
            <person name="Zhao Q."/>
            <person name="Wortman J."/>
            <person name="Fraser-Liggett C."/>
            <person name="Carlton J."/>
        </authorList>
    </citation>
    <scope>NUCLEOTIDE SEQUENCE</scope>
    <source>
        <strain evidence="5">G3</strain>
    </source>
</reference>
<dbReference type="InParanoid" id="A2E7V8"/>
<dbReference type="InterPro" id="IPR046348">
    <property type="entry name" value="SIS_dom_sf"/>
</dbReference>
<dbReference type="UniPathway" id="UPA00109">
    <property type="reaction ID" value="UER00181"/>
</dbReference>
<dbReference type="PANTHER" id="PTHR11469:SF1">
    <property type="entry name" value="GLUCOSE-6-PHOSPHATE ISOMERASE"/>
    <property type="match status" value="1"/>
</dbReference>
<dbReference type="PRINTS" id="PR00662">
    <property type="entry name" value="G6PISOMERASE"/>
</dbReference>
<dbReference type="GO" id="GO:0051156">
    <property type="term" value="P:glucose 6-phosphate metabolic process"/>
    <property type="evidence" value="ECO:0000318"/>
    <property type="project" value="GO_Central"/>
</dbReference>
<dbReference type="Gene3D" id="3.40.50.10490">
    <property type="entry name" value="Glucose-6-phosphate isomerase like protein, domain 1"/>
    <property type="match status" value="2"/>
</dbReference>
<comment type="catalytic activity">
    <reaction evidence="4">
        <text>alpha-D-glucose 6-phosphate = beta-D-fructose 6-phosphate</text>
        <dbReference type="Rhea" id="RHEA:11816"/>
        <dbReference type="ChEBI" id="CHEBI:57634"/>
        <dbReference type="ChEBI" id="CHEBI:58225"/>
        <dbReference type="EC" id="5.3.1.9"/>
    </reaction>
</comment>
<evidence type="ECO:0000256" key="4">
    <source>
        <dbReference type="RuleBase" id="RU000612"/>
    </source>
</evidence>
<dbReference type="Proteomes" id="UP000001542">
    <property type="component" value="Unassembled WGS sequence"/>
</dbReference>
<dbReference type="GO" id="GO:0006096">
    <property type="term" value="P:glycolytic process"/>
    <property type="evidence" value="ECO:0000318"/>
    <property type="project" value="GO_Central"/>
</dbReference>
<dbReference type="FunCoup" id="A2E7V8">
    <property type="interactions" value="543"/>
</dbReference>
<dbReference type="VEuPathDB" id="TrichDB:TVAGG3_0282580"/>
<sequence length="542" mass="61157">MATTYYDEKSGFRMQIHFEPTLGDNFEAIVNEYKPKVAQALELIKRMENGEIVNHTEVKEESEDRMVDHYNLRMEKELVKGKSLAHTLAMWEEAKKFAEDVMTGVIKTSAGKKYESIIFNGIGGSYLGPLMLIIAKYGMDFNTTAGLPMKIYFISNTDSDMFHQITSNINVDASIMVHLSKSGSTSETAGNTQTWMKLCRDRNLVLGEHNAAVTIKDSLLDKIAHENKFIRTWHMEIDTGGRTSVCSAIGFVPYAFARCDFGEFIKGMSYMDTLTRAEGENPAALLATAIDANNHKVGHRNMIVLCYNEFMREYAHYLQQLYMESLGKQYKVDGTEARQGQTVFGGVGTGEQHSFMQQVQKGIADNFVRMIYFEKREHDYVNEQAGSMGRQLLAFLMGTQKALIQNKRSFATSTFRERNEFTFGMMIALEERVVTFLASFFGINAYDQPGVQDGKKAATGVNATSKKIVAGLEKIEGKLSGYTEDILKALGFEDVPYEAEDVLNDIVKNINVEESYPTLKGVIKADNHWCSKCKHYYFDFSK</sequence>
<evidence type="ECO:0000256" key="1">
    <source>
        <dbReference type="ARBA" id="ARBA00022432"/>
    </source>
</evidence>
<keyword evidence="6" id="KW-1185">Reference proteome</keyword>
<keyword evidence="3 4" id="KW-0413">Isomerase</keyword>
<reference evidence="5" key="2">
    <citation type="journal article" date="2007" name="Science">
        <title>Draft genome sequence of the sexually transmitted pathogen Trichomonas vaginalis.</title>
        <authorList>
            <person name="Carlton J.M."/>
            <person name="Hirt R.P."/>
            <person name="Silva J.C."/>
            <person name="Delcher A.L."/>
            <person name="Schatz M."/>
            <person name="Zhao Q."/>
            <person name="Wortman J.R."/>
            <person name="Bidwell S.L."/>
            <person name="Alsmark U.C.M."/>
            <person name="Besteiro S."/>
            <person name="Sicheritz-Ponten T."/>
            <person name="Noel C.J."/>
            <person name="Dacks J.B."/>
            <person name="Foster P.G."/>
            <person name="Simillion C."/>
            <person name="Van de Peer Y."/>
            <person name="Miranda-Saavedra D."/>
            <person name="Barton G.J."/>
            <person name="Westrop G.D."/>
            <person name="Mueller S."/>
            <person name="Dessi D."/>
            <person name="Fiori P.L."/>
            <person name="Ren Q."/>
            <person name="Paulsen I."/>
            <person name="Zhang H."/>
            <person name="Bastida-Corcuera F.D."/>
            <person name="Simoes-Barbosa A."/>
            <person name="Brown M.T."/>
            <person name="Hayes R.D."/>
            <person name="Mukherjee M."/>
            <person name="Okumura C.Y."/>
            <person name="Schneider R."/>
            <person name="Smith A.J."/>
            <person name="Vanacova S."/>
            <person name="Villalvazo M."/>
            <person name="Haas B.J."/>
            <person name="Pertea M."/>
            <person name="Feldblyum T.V."/>
            <person name="Utterback T.R."/>
            <person name="Shu C.L."/>
            <person name="Osoegawa K."/>
            <person name="de Jong P.J."/>
            <person name="Hrdy I."/>
            <person name="Horvathova L."/>
            <person name="Zubacova Z."/>
            <person name="Dolezal P."/>
            <person name="Malik S.B."/>
            <person name="Logsdon J.M. Jr."/>
            <person name="Henze K."/>
            <person name="Gupta A."/>
            <person name="Wang C.C."/>
            <person name="Dunne R.L."/>
            <person name="Upcroft J.A."/>
            <person name="Upcroft P."/>
            <person name="White O."/>
            <person name="Salzberg S.L."/>
            <person name="Tang P."/>
            <person name="Chiu C.-H."/>
            <person name="Lee Y.-S."/>
            <person name="Embley T.M."/>
            <person name="Coombs G.H."/>
            <person name="Mottram J.C."/>
            <person name="Tachezy J."/>
            <person name="Fraser-Liggett C.M."/>
            <person name="Johnson P.J."/>
        </authorList>
    </citation>
    <scope>NUCLEOTIDE SEQUENCE [LARGE SCALE GENOMIC DNA]</scope>
    <source>
        <strain evidence="5">G3</strain>
    </source>
</reference>
<dbReference type="Pfam" id="PF00342">
    <property type="entry name" value="PGI"/>
    <property type="match status" value="1"/>
</dbReference>
<dbReference type="AlphaFoldDB" id="A2E7V8"/>
<evidence type="ECO:0000313" key="5">
    <source>
        <dbReference type="EMBL" id="EAY11289.1"/>
    </source>
</evidence>
<accession>A2E7V8</accession>
<dbReference type="CDD" id="cd05015">
    <property type="entry name" value="SIS_PGI_1"/>
    <property type="match status" value="1"/>
</dbReference>
<organism evidence="5 6">
    <name type="scientific">Trichomonas vaginalis (strain ATCC PRA-98 / G3)</name>
    <dbReference type="NCBI Taxonomy" id="412133"/>
    <lineage>
        <taxon>Eukaryota</taxon>
        <taxon>Metamonada</taxon>
        <taxon>Parabasalia</taxon>
        <taxon>Trichomonadida</taxon>
        <taxon>Trichomonadidae</taxon>
        <taxon>Trichomonas</taxon>
    </lineage>
</organism>
<dbReference type="InterPro" id="IPR035476">
    <property type="entry name" value="SIS_PGI_1"/>
</dbReference>
<evidence type="ECO:0000313" key="6">
    <source>
        <dbReference type="Proteomes" id="UP000001542"/>
    </source>
</evidence>
<dbReference type="PROSITE" id="PS51463">
    <property type="entry name" value="P_GLUCOSE_ISOMERASE_3"/>
    <property type="match status" value="1"/>
</dbReference>
<dbReference type="RefSeq" id="XP_001323512.1">
    <property type="nucleotide sequence ID" value="XM_001323477.1"/>
</dbReference>
<dbReference type="EC" id="5.3.1.9" evidence="4"/>
<dbReference type="OrthoDB" id="5831190at2759"/>
<dbReference type="SUPFAM" id="SSF53697">
    <property type="entry name" value="SIS domain"/>
    <property type="match status" value="1"/>
</dbReference>
<dbReference type="GO" id="GO:0048029">
    <property type="term" value="F:monosaccharide binding"/>
    <property type="evidence" value="ECO:0000318"/>
    <property type="project" value="GO_Central"/>
</dbReference>
<dbReference type="EMBL" id="DS113322">
    <property type="protein sequence ID" value="EAY11289.1"/>
    <property type="molecule type" value="Genomic_DNA"/>
</dbReference>
<dbReference type="PANTHER" id="PTHR11469">
    <property type="entry name" value="GLUCOSE-6-PHOSPHATE ISOMERASE"/>
    <property type="match status" value="1"/>
</dbReference>
<dbReference type="eggNOG" id="KOG2446">
    <property type="taxonomic scope" value="Eukaryota"/>
</dbReference>
<dbReference type="GO" id="GO:0004347">
    <property type="term" value="F:glucose-6-phosphate isomerase activity"/>
    <property type="evidence" value="ECO:0000318"/>
    <property type="project" value="GO_Central"/>
</dbReference>
<dbReference type="GO" id="GO:0006094">
    <property type="term" value="P:gluconeogenesis"/>
    <property type="evidence" value="ECO:0000318"/>
    <property type="project" value="GO_Central"/>
</dbReference>
<proteinExistence type="inferred from homology"/>
<name>A2E7V8_TRIV3</name>
<dbReference type="KEGG" id="tva:4769242"/>
<dbReference type="InterPro" id="IPR035482">
    <property type="entry name" value="SIS_PGI_2"/>
</dbReference>
<dbReference type="GO" id="GO:0005829">
    <property type="term" value="C:cytosol"/>
    <property type="evidence" value="ECO:0000318"/>
    <property type="project" value="GO_Central"/>
</dbReference>
<keyword evidence="2 4" id="KW-0324">Glycolysis</keyword>
<dbReference type="VEuPathDB" id="TrichDB:TVAG_061930"/>
<dbReference type="InterPro" id="IPR001672">
    <property type="entry name" value="G6P_Isomerase"/>
</dbReference>